<dbReference type="InterPro" id="IPR037038">
    <property type="entry name" value="HepT-like_sf"/>
</dbReference>
<proteinExistence type="inferred from homology"/>
<evidence type="ECO:0000256" key="1">
    <source>
        <dbReference type="ARBA" id="ARBA00022649"/>
    </source>
</evidence>
<protein>
    <submittedName>
        <fullName evidence="5">Uncharacterized protein</fullName>
    </submittedName>
</protein>
<gene>
    <name evidence="5" type="ORF">NBG4_530014</name>
</gene>
<evidence type="ECO:0000313" key="6">
    <source>
        <dbReference type="Proteomes" id="UP000245125"/>
    </source>
</evidence>
<comment type="similarity">
    <text evidence="4">Belongs to the HepT RNase toxin family.</text>
</comment>
<evidence type="ECO:0000256" key="4">
    <source>
        <dbReference type="ARBA" id="ARBA00024207"/>
    </source>
</evidence>
<evidence type="ECO:0000256" key="3">
    <source>
        <dbReference type="ARBA" id="ARBA00022801"/>
    </source>
</evidence>
<keyword evidence="2" id="KW-0540">Nuclease</keyword>
<dbReference type="GO" id="GO:0110001">
    <property type="term" value="C:toxin-antitoxin complex"/>
    <property type="evidence" value="ECO:0007669"/>
    <property type="project" value="InterPro"/>
</dbReference>
<organism evidence="5 6">
    <name type="scientific">Candidatus Sulfobium mesophilum</name>
    <dbReference type="NCBI Taxonomy" id="2016548"/>
    <lineage>
        <taxon>Bacteria</taxon>
        <taxon>Pseudomonadati</taxon>
        <taxon>Nitrospirota</taxon>
        <taxon>Nitrospiria</taxon>
        <taxon>Nitrospirales</taxon>
        <taxon>Nitrospiraceae</taxon>
        <taxon>Candidatus Sulfobium</taxon>
    </lineage>
</organism>
<reference evidence="6" key="1">
    <citation type="submission" date="2018-03" db="EMBL/GenBank/DDBJ databases">
        <authorList>
            <person name="Zecchin S."/>
        </authorList>
    </citation>
    <scope>NUCLEOTIDE SEQUENCE [LARGE SCALE GENOMIC DNA]</scope>
</reference>
<dbReference type="AlphaFoldDB" id="A0A2U3QJ47"/>
<keyword evidence="6" id="KW-1185">Reference proteome</keyword>
<evidence type="ECO:0000256" key="2">
    <source>
        <dbReference type="ARBA" id="ARBA00022722"/>
    </source>
</evidence>
<dbReference type="GO" id="GO:0016787">
    <property type="term" value="F:hydrolase activity"/>
    <property type="evidence" value="ECO:0007669"/>
    <property type="project" value="UniProtKB-KW"/>
</dbReference>
<dbReference type="InterPro" id="IPR008201">
    <property type="entry name" value="HepT-like"/>
</dbReference>
<accession>A0A2U3QJ47</accession>
<evidence type="ECO:0000313" key="5">
    <source>
        <dbReference type="EMBL" id="SPQ01408.1"/>
    </source>
</evidence>
<dbReference type="Pfam" id="PF01934">
    <property type="entry name" value="HepT-like"/>
    <property type="match status" value="1"/>
</dbReference>
<dbReference type="Proteomes" id="UP000245125">
    <property type="component" value="Unassembled WGS sequence"/>
</dbReference>
<dbReference type="OrthoDB" id="3734293at2"/>
<dbReference type="Gene3D" id="1.20.120.580">
    <property type="entry name" value="bsu32300-like"/>
    <property type="match status" value="1"/>
</dbReference>
<dbReference type="GO" id="GO:0004540">
    <property type="term" value="F:RNA nuclease activity"/>
    <property type="evidence" value="ECO:0007669"/>
    <property type="project" value="InterPro"/>
</dbReference>
<sequence length="54" mass="5964">MGIIISDLSKSLAVGAGLTNILVHEYAEIDYSLLHKNIPIAIRDFSAFIKEFSK</sequence>
<keyword evidence="1" id="KW-1277">Toxin-antitoxin system</keyword>
<keyword evidence="3" id="KW-0378">Hydrolase</keyword>
<name>A0A2U3QJ47_9BACT</name>
<dbReference type="EMBL" id="OUUY01000101">
    <property type="protein sequence ID" value="SPQ01408.1"/>
    <property type="molecule type" value="Genomic_DNA"/>
</dbReference>